<gene>
    <name evidence="2" type="ORF">ALP65_200078</name>
</gene>
<dbReference type="Proteomes" id="UP000270834">
    <property type="component" value="Unassembled WGS sequence"/>
</dbReference>
<organism evidence="2 3">
    <name type="scientific">Pseudomonas aeruginosa</name>
    <dbReference type="NCBI Taxonomy" id="287"/>
    <lineage>
        <taxon>Bacteria</taxon>
        <taxon>Pseudomonadati</taxon>
        <taxon>Pseudomonadota</taxon>
        <taxon>Gammaproteobacteria</taxon>
        <taxon>Pseudomonadales</taxon>
        <taxon>Pseudomonadaceae</taxon>
        <taxon>Pseudomonas</taxon>
    </lineage>
</organism>
<comment type="caution">
    <text evidence="2">The sequence shown here is derived from an EMBL/GenBank/DDBJ whole genome shotgun (WGS) entry which is preliminary data.</text>
</comment>
<accession>A0A3M5ELJ6</accession>
<dbReference type="Pfam" id="PF18153">
    <property type="entry name" value="Cap15_CD_rec"/>
    <property type="match status" value="1"/>
</dbReference>
<name>A0A3M5ELJ6_PSEAI</name>
<dbReference type="InterPro" id="IPR041208">
    <property type="entry name" value="Cap15"/>
</dbReference>
<evidence type="ECO:0000259" key="1">
    <source>
        <dbReference type="Pfam" id="PF18153"/>
    </source>
</evidence>
<evidence type="ECO:0000313" key="3">
    <source>
        <dbReference type="Proteomes" id="UP000270834"/>
    </source>
</evidence>
<sequence>MFAIISPIKIIVLVCQAYATLALLIVLALFLFNPEISASALLRVVLGGAGALELFLLVSAHFFWRKLWAKFPILNELLFPDLNGNWKMKIHWSQNGKEGIVDAKASIKQNLVSLSMEVCSAGSDSETIVVKTSKDSVSGRPVIFYFYRVIPKNIGGEPSLPYEGASTLKLFTEENEILRGNYFTNRDTKGHFELTR</sequence>
<dbReference type="RefSeq" id="WP_070654240.1">
    <property type="nucleotide sequence ID" value="NZ_CP118565.1"/>
</dbReference>
<proteinExistence type="predicted"/>
<evidence type="ECO:0000313" key="2">
    <source>
        <dbReference type="EMBL" id="RMS62093.1"/>
    </source>
</evidence>
<dbReference type="AlphaFoldDB" id="A0A3M5ELJ6"/>
<protein>
    <recommendedName>
        <fullName evidence="1">CD-NTase-associated protein 15 domain-containing protein</fullName>
    </recommendedName>
</protein>
<dbReference type="EMBL" id="RBSQ01000247">
    <property type="protein sequence ID" value="RMS62093.1"/>
    <property type="molecule type" value="Genomic_DNA"/>
</dbReference>
<reference evidence="2 3" key="1">
    <citation type="submission" date="2018-08" db="EMBL/GenBank/DDBJ databases">
        <title>Recombination of ecologically and evolutionarily significant loci maintains genetic cohesion in the Pseudomonas syringae species complex.</title>
        <authorList>
            <person name="Dillon M."/>
            <person name="Thakur S."/>
            <person name="Almeida R.N.D."/>
            <person name="Weir B.S."/>
            <person name="Guttman D.S."/>
        </authorList>
    </citation>
    <scope>NUCLEOTIDE SEQUENCE [LARGE SCALE GENOMIC DNA]</scope>
    <source>
        <strain evidence="2 3">ICMP 7846</strain>
    </source>
</reference>
<feature type="domain" description="CD-NTase-associated protein 15" evidence="1">
    <location>
        <begin position="79"/>
        <end position="196"/>
    </location>
</feature>